<dbReference type="AlphaFoldDB" id="A0A2W5FKM1"/>
<protein>
    <submittedName>
        <fullName evidence="1">Uncharacterized protein</fullName>
    </submittedName>
</protein>
<gene>
    <name evidence="1" type="ORF">DI586_03185</name>
</gene>
<dbReference type="EMBL" id="QFOT01000021">
    <property type="protein sequence ID" value="PZP56575.1"/>
    <property type="molecule type" value="Genomic_DNA"/>
</dbReference>
<evidence type="ECO:0000313" key="1">
    <source>
        <dbReference type="EMBL" id="PZP56575.1"/>
    </source>
</evidence>
<name>A0A2W5FKM1_9BACT</name>
<reference evidence="1 2" key="1">
    <citation type="submission" date="2017-08" db="EMBL/GenBank/DDBJ databases">
        <title>Infants hospitalized years apart are colonized by the same room-sourced microbial strains.</title>
        <authorList>
            <person name="Brooks B."/>
            <person name="Olm M.R."/>
            <person name="Firek B.A."/>
            <person name="Baker R."/>
            <person name="Thomas B.C."/>
            <person name="Morowitz M.J."/>
            <person name="Banfield J.F."/>
        </authorList>
    </citation>
    <scope>NUCLEOTIDE SEQUENCE [LARGE SCALE GENOMIC DNA]</scope>
    <source>
        <strain evidence="1">S2_006_000_R2_64</strain>
    </source>
</reference>
<dbReference type="Proteomes" id="UP000249739">
    <property type="component" value="Unassembled WGS sequence"/>
</dbReference>
<accession>A0A2W5FKM1</accession>
<evidence type="ECO:0000313" key="2">
    <source>
        <dbReference type="Proteomes" id="UP000249739"/>
    </source>
</evidence>
<comment type="caution">
    <text evidence="1">The sequence shown here is derived from an EMBL/GenBank/DDBJ whole genome shotgun (WGS) entry which is preliminary data.</text>
</comment>
<proteinExistence type="predicted"/>
<organism evidence="1 2">
    <name type="scientific">Micavibrio aeruginosavorus</name>
    <dbReference type="NCBI Taxonomy" id="349221"/>
    <lineage>
        <taxon>Bacteria</taxon>
        <taxon>Pseudomonadati</taxon>
        <taxon>Bdellovibrionota</taxon>
        <taxon>Bdellovibrionia</taxon>
        <taxon>Bdellovibrionales</taxon>
        <taxon>Pseudobdellovibrionaceae</taxon>
        <taxon>Micavibrio</taxon>
    </lineage>
</organism>
<sequence>MIPELVQVETYFGRTAAVLSLEELVGKFGGVEVGQALQQQFLELRCLPCRTYAVLTDKARQ</sequence>